<dbReference type="InterPro" id="IPR029056">
    <property type="entry name" value="Ribokinase-like"/>
</dbReference>
<keyword evidence="13" id="KW-1185">Reference proteome</keyword>
<evidence type="ECO:0000256" key="2">
    <source>
        <dbReference type="ARBA" id="ARBA00001946"/>
    </source>
</evidence>
<feature type="binding site" evidence="11">
    <location>
        <position position="190"/>
    </location>
    <ligand>
        <name>substrate</name>
    </ligand>
</feature>
<evidence type="ECO:0000313" key="13">
    <source>
        <dbReference type="Proteomes" id="UP001597267"/>
    </source>
</evidence>
<evidence type="ECO:0000256" key="3">
    <source>
        <dbReference type="ARBA" id="ARBA00004868"/>
    </source>
</evidence>
<name>A0ABW4J4Q5_9LACO</name>
<dbReference type="InterPro" id="IPR000417">
    <property type="entry name" value="Hyethyz_kinase"/>
</dbReference>
<comment type="cofactor">
    <cofactor evidence="2 11">
        <name>Mg(2+)</name>
        <dbReference type="ChEBI" id="CHEBI:18420"/>
    </cofactor>
</comment>
<evidence type="ECO:0000256" key="8">
    <source>
        <dbReference type="ARBA" id="ARBA00022840"/>
    </source>
</evidence>
<comment type="function">
    <text evidence="11">Catalyzes the phosphorylation of the hydroxyl group of 4-methyl-5-beta-hydroxyethylthiazole (THZ).</text>
</comment>
<comment type="caution">
    <text evidence="12">The sequence shown here is derived from an EMBL/GenBank/DDBJ whole genome shotgun (WGS) entry which is preliminary data.</text>
</comment>
<keyword evidence="10 11" id="KW-0784">Thiamine biosynthesis</keyword>
<dbReference type="NCBIfam" id="NF006830">
    <property type="entry name" value="PRK09355.1"/>
    <property type="match status" value="1"/>
</dbReference>
<evidence type="ECO:0000256" key="1">
    <source>
        <dbReference type="ARBA" id="ARBA00001771"/>
    </source>
</evidence>
<comment type="catalytic activity">
    <reaction evidence="1 11">
        <text>5-(2-hydroxyethyl)-4-methylthiazole + ATP = 4-methyl-5-(2-phosphooxyethyl)-thiazole + ADP + H(+)</text>
        <dbReference type="Rhea" id="RHEA:24212"/>
        <dbReference type="ChEBI" id="CHEBI:15378"/>
        <dbReference type="ChEBI" id="CHEBI:17957"/>
        <dbReference type="ChEBI" id="CHEBI:30616"/>
        <dbReference type="ChEBI" id="CHEBI:58296"/>
        <dbReference type="ChEBI" id="CHEBI:456216"/>
        <dbReference type="EC" id="2.7.1.50"/>
    </reaction>
</comment>
<dbReference type="EMBL" id="JBHTOP010000002">
    <property type="protein sequence ID" value="MFD1670653.1"/>
    <property type="molecule type" value="Genomic_DNA"/>
</dbReference>
<feature type="binding site" evidence="11">
    <location>
        <position position="163"/>
    </location>
    <ligand>
        <name>ATP</name>
        <dbReference type="ChEBI" id="CHEBI:30616"/>
    </ligand>
</feature>
<evidence type="ECO:0000256" key="7">
    <source>
        <dbReference type="ARBA" id="ARBA00022777"/>
    </source>
</evidence>
<dbReference type="SUPFAM" id="SSF53613">
    <property type="entry name" value="Ribokinase-like"/>
    <property type="match status" value="1"/>
</dbReference>
<evidence type="ECO:0000256" key="10">
    <source>
        <dbReference type="ARBA" id="ARBA00022977"/>
    </source>
</evidence>
<keyword evidence="9 11" id="KW-0460">Magnesium</keyword>
<proteinExistence type="inferred from homology"/>
<evidence type="ECO:0000256" key="4">
    <source>
        <dbReference type="ARBA" id="ARBA00022679"/>
    </source>
</evidence>
<dbReference type="GO" id="GO:0004417">
    <property type="term" value="F:hydroxyethylthiazole kinase activity"/>
    <property type="evidence" value="ECO:0007669"/>
    <property type="project" value="UniProtKB-EC"/>
</dbReference>
<comment type="pathway">
    <text evidence="3 11">Cofactor biosynthesis; thiamine diphosphate biosynthesis; 4-methyl-5-(2-phosphoethyl)-thiazole from 5-(2-hydroxyethyl)-4-methylthiazole: step 1/1.</text>
</comment>
<dbReference type="Pfam" id="PF02110">
    <property type="entry name" value="HK"/>
    <property type="match status" value="1"/>
</dbReference>
<evidence type="ECO:0000313" key="12">
    <source>
        <dbReference type="EMBL" id="MFD1670653.1"/>
    </source>
</evidence>
<dbReference type="PRINTS" id="PR01099">
    <property type="entry name" value="HYETHTZKNASE"/>
</dbReference>
<organism evidence="12 13">
    <name type="scientific">Agrilactobacillus yilanensis</name>
    <dbReference type="NCBI Taxonomy" id="2485997"/>
    <lineage>
        <taxon>Bacteria</taxon>
        <taxon>Bacillati</taxon>
        <taxon>Bacillota</taxon>
        <taxon>Bacilli</taxon>
        <taxon>Lactobacillales</taxon>
        <taxon>Lactobacillaceae</taxon>
        <taxon>Agrilactobacillus</taxon>
    </lineage>
</organism>
<keyword evidence="8 11" id="KW-0067">ATP-binding</keyword>
<dbReference type="EC" id="2.7.1.50" evidence="11"/>
<accession>A0ABW4J4Q5</accession>
<evidence type="ECO:0000256" key="5">
    <source>
        <dbReference type="ARBA" id="ARBA00022723"/>
    </source>
</evidence>
<dbReference type="CDD" id="cd01170">
    <property type="entry name" value="THZ_kinase"/>
    <property type="match status" value="1"/>
</dbReference>
<evidence type="ECO:0000256" key="9">
    <source>
        <dbReference type="ARBA" id="ARBA00022842"/>
    </source>
</evidence>
<dbReference type="HAMAP" id="MF_00228">
    <property type="entry name" value="Thz_kinase"/>
    <property type="match status" value="1"/>
</dbReference>
<dbReference type="Proteomes" id="UP001597267">
    <property type="component" value="Unassembled WGS sequence"/>
</dbReference>
<dbReference type="PIRSF" id="PIRSF000513">
    <property type="entry name" value="Thz_kinase"/>
    <property type="match status" value="1"/>
</dbReference>
<feature type="binding site" evidence="11">
    <location>
        <position position="117"/>
    </location>
    <ligand>
        <name>ATP</name>
        <dbReference type="ChEBI" id="CHEBI:30616"/>
    </ligand>
</feature>
<reference evidence="13" key="1">
    <citation type="journal article" date="2019" name="Int. J. Syst. Evol. Microbiol.">
        <title>The Global Catalogue of Microorganisms (GCM) 10K type strain sequencing project: providing services to taxonomists for standard genome sequencing and annotation.</title>
        <authorList>
            <consortium name="The Broad Institute Genomics Platform"/>
            <consortium name="The Broad Institute Genome Sequencing Center for Infectious Disease"/>
            <person name="Wu L."/>
            <person name="Ma J."/>
        </authorList>
    </citation>
    <scope>NUCLEOTIDE SEQUENCE [LARGE SCALE GENOMIC DNA]</scope>
    <source>
        <strain evidence="13">CCM 8896</strain>
    </source>
</reference>
<protein>
    <recommendedName>
        <fullName evidence="11">Hydroxyethylthiazole kinase</fullName>
        <ecNumber evidence="11">2.7.1.50</ecNumber>
    </recommendedName>
    <alternativeName>
        <fullName evidence="11">4-methyl-5-beta-hydroxyethylthiazole kinase</fullName>
        <shortName evidence="11">TH kinase</shortName>
        <shortName evidence="11">Thz kinase</shortName>
    </alternativeName>
</protein>
<feature type="binding site" evidence="11">
    <location>
        <position position="41"/>
    </location>
    <ligand>
        <name>substrate</name>
    </ligand>
</feature>
<gene>
    <name evidence="11 12" type="primary">thiM</name>
    <name evidence="12" type="ORF">ACFQ5M_00940</name>
</gene>
<dbReference type="RefSeq" id="WP_125712462.1">
    <property type="nucleotide sequence ID" value="NZ_JBHTOP010000002.1"/>
</dbReference>
<evidence type="ECO:0000256" key="6">
    <source>
        <dbReference type="ARBA" id="ARBA00022741"/>
    </source>
</evidence>
<keyword evidence="5 11" id="KW-0479">Metal-binding</keyword>
<evidence type="ECO:0000256" key="11">
    <source>
        <dbReference type="HAMAP-Rule" id="MF_00228"/>
    </source>
</evidence>
<keyword evidence="6 11" id="KW-0547">Nucleotide-binding</keyword>
<keyword evidence="7 11" id="KW-0418">Kinase</keyword>
<comment type="similarity">
    <text evidence="11">Belongs to the Thz kinase family.</text>
</comment>
<sequence>MDLSLLTELQATQPVVVNYANFVTPNFVANGLNALGASPIMTQEATETEDLLRIASALVINLGTINQQHEPLVWALCQSAAKANKPIILDPVAAGATAYRLMTALRLLKEFPIAIIRGNSGEIAALAGVDWQAKGIDAGEGAGDLANIAKTCAQKYHCTVVLSGETDYIATEDNVTLVLNNTTLLPAVVGSGDLLSSIIGAFSGITDNYDEAAQIGCGVLACAGEITSENVGDNATGTFSIRLLDTLSRLTPDKIKKILKTR</sequence>
<keyword evidence="4 11" id="KW-0808">Transferase</keyword>
<dbReference type="Gene3D" id="3.40.1190.20">
    <property type="match status" value="1"/>
</dbReference>